<evidence type="ECO:0000313" key="1">
    <source>
        <dbReference type="EMBL" id="CAA9372299.1"/>
    </source>
</evidence>
<organism evidence="1">
    <name type="scientific">uncultured Nocardioidaceae bacterium</name>
    <dbReference type="NCBI Taxonomy" id="253824"/>
    <lineage>
        <taxon>Bacteria</taxon>
        <taxon>Bacillati</taxon>
        <taxon>Actinomycetota</taxon>
        <taxon>Actinomycetes</taxon>
        <taxon>Propionibacteriales</taxon>
        <taxon>Nocardioidaceae</taxon>
        <taxon>environmental samples</taxon>
    </lineage>
</organism>
<accession>A0A6J4MYG7</accession>
<dbReference type="EMBL" id="CADCUK010000096">
    <property type="protein sequence ID" value="CAA9372299.1"/>
    <property type="molecule type" value="Genomic_DNA"/>
</dbReference>
<dbReference type="AlphaFoldDB" id="A0A6J4MYG7"/>
<protein>
    <submittedName>
        <fullName evidence="1">Uncharacterized protein</fullName>
    </submittedName>
</protein>
<sequence>MDAIHFLTADDASELMGALKAEGYAVRLEENPSAEVRSRWLLHVEPFDDGVVAMVDVYGGWLPDEAY</sequence>
<name>A0A6J4MYG7_9ACTN</name>
<gene>
    <name evidence="1" type="ORF">AVDCRST_MAG47-1346</name>
</gene>
<reference evidence="1" key="1">
    <citation type="submission" date="2020-02" db="EMBL/GenBank/DDBJ databases">
        <authorList>
            <person name="Meier V. D."/>
        </authorList>
    </citation>
    <scope>NUCLEOTIDE SEQUENCE</scope>
    <source>
        <strain evidence="1">AVDCRST_MAG47</strain>
    </source>
</reference>
<proteinExistence type="predicted"/>